<feature type="transmembrane region" description="Helical" evidence="8">
    <location>
        <begin position="48"/>
        <end position="70"/>
    </location>
</feature>
<dbReference type="InterPro" id="IPR003663">
    <property type="entry name" value="Sugar/inositol_transpt"/>
</dbReference>
<dbReference type="Gene3D" id="1.20.1250.20">
    <property type="entry name" value="MFS general substrate transporter like domains"/>
    <property type="match status" value="1"/>
</dbReference>
<dbReference type="InterPro" id="IPR005828">
    <property type="entry name" value="MFS_sugar_transport-like"/>
</dbReference>
<evidence type="ECO:0000256" key="7">
    <source>
        <dbReference type="RuleBase" id="RU003346"/>
    </source>
</evidence>
<dbReference type="InterPro" id="IPR036259">
    <property type="entry name" value="MFS_trans_sf"/>
</dbReference>
<dbReference type="NCBIfam" id="TIGR00879">
    <property type="entry name" value="SP"/>
    <property type="match status" value="1"/>
</dbReference>
<dbReference type="PROSITE" id="PS00217">
    <property type="entry name" value="SUGAR_TRANSPORT_2"/>
    <property type="match status" value="1"/>
</dbReference>
<sequence>MPVSNTYVICAFAAIGGGLFGFDISSMSGVLATQAYIRYFNNPISYRQGGITTAMPAGSFLGALCSSFLADKYSRKIAIQISSVIWTIGCIIQAASINVGMLVAGRLVAGLSIGIASSVVPIYQAEIAPKEIRGRVVSLQQWAITWGILIQFFIQYGCSFVGGGPNNPTQSTAAFRIPWAVQITPAVILFVGLFWFPKSPRWLASKDRWDEALKVLADLHGNGDINHPKVLAEYTEIEEQLRFEREEQVSNFRELLKPKIAKRVFLGMSVQMWSQLSGMNVLMYYIVYVFQSVGISDPLLPSSIQYIINTVMTLPAIIFIDRWGRRPVLLIGSFMMMTFLFISGSIQAVYGQPDTTPGSPVTWHLVDKNAPGKAIVAVSYLFVAAFATSWGPVSWTYPSEIFPHRVRAMAVSLATASCWAWNCALAFAVPPLLHSISWKMYFIFGTFNGAAFIHMLLAARETAGLTLEEMDDVFNSNVPAWRSQPRKSRVDDLQKQIEEGTLKVANTHIEN</sequence>
<dbReference type="HOGENOM" id="CLU_001265_30_12_1"/>
<keyword evidence="11" id="KW-1185">Reference proteome</keyword>
<dbReference type="PANTHER" id="PTHR48022:SF35">
    <property type="entry name" value="MAJOR FACILITATOR SUPERFAMILY (MFS) PROFILE DOMAIN-CONTAINING PROTEIN"/>
    <property type="match status" value="1"/>
</dbReference>
<evidence type="ECO:0000256" key="5">
    <source>
        <dbReference type="ARBA" id="ARBA00022989"/>
    </source>
</evidence>
<dbReference type="EMBL" id="KN832879">
    <property type="protein sequence ID" value="KIM99151.1"/>
    <property type="molecule type" value="Genomic_DNA"/>
</dbReference>
<dbReference type="PROSITE" id="PS50850">
    <property type="entry name" value="MFS"/>
    <property type="match status" value="1"/>
</dbReference>
<comment type="subcellular location">
    <subcellularLocation>
        <location evidence="1">Membrane</location>
        <topology evidence="1">Multi-pass membrane protein</topology>
    </subcellularLocation>
</comment>
<feature type="transmembrane region" description="Helical" evidence="8">
    <location>
        <begin position="264"/>
        <end position="287"/>
    </location>
</feature>
<evidence type="ECO:0000256" key="4">
    <source>
        <dbReference type="ARBA" id="ARBA00022692"/>
    </source>
</evidence>
<dbReference type="InterPro" id="IPR005829">
    <property type="entry name" value="Sugar_transporter_CS"/>
</dbReference>
<dbReference type="AlphaFoldDB" id="A0A0C3H9Z0"/>
<name>A0A0C3H9Z0_OIDMZ</name>
<evidence type="ECO:0000256" key="8">
    <source>
        <dbReference type="SAM" id="Phobius"/>
    </source>
</evidence>
<feature type="transmembrane region" description="Helical" evidence="8">
    <location>
        <begin position="103"/>
        <end position="123"/>
    </location>
</feature>
<comment type="similarity">
    <text evidence="2 7">Belongs to the major facilitator superfamily. Sugar transporter (TC 2.A.1.1) family.</text>
</comment>
<feature type="transmembrane region" description="Helical" evidence="8">
    <location>
        <begin position="441"/>
        <end position="459"/>
    </location>
</feature>
<feature type="domain" description="Major facilitator superfamily (MFS) profile" evidence="9">
    <location>
        <begin position="9"/>
        <end position="463"/>
    </location>
</feature>
<evidence type="ECO:0000313" key="10">
    <source>
        <dbReference type="EMBL" id="KIM99151.1"/>
    </source>
</evidence>
<dbReference type="OrthoDB" id="4142200at2759"/>
<dbReference type="Pfam" id="PF00083">
    <property type="entry name" value="Sugar_tr"/>
    <property type="match status" value="1"/>
</dbReference>
<dbReference type="GO" id="GO:0005351">
    <property type="term" value="F:carbohydrate:proton symporter activity"/>
    <property type="evidence" value="ECO:0007669"/>
    <property type="project" value="TreeGrafter"/>
</dbReference>
<dbReference type="PRINTS" id="PR00171">
    <property type="entry name" value="SUGRTRNSPORT"/>
</dbReference>
<dbReference type="GO" id="GO:0016020">
    <property type="term" value="C:membrane"/>
    <property type="evidence" value="ECO:0007669"/>
    <property type="project" value="UniProtKB-SubCell"/>
</dbReference>
<proteinExistence type="inferred from homology"/>
<keyword evidence="4 8" id="KW-0812">Transmembrane</keyword>
<feature type="transmembrane region" description="Helical" evidence="8">
    <location>
        <begin position="299"/>
        <end position="320"/>
    </location>
</feature>
<feature type="transmembrane region" description="Helical" evidence="8">
    <location>
        <begin position="409"/>
        <end position="429"/>
    </location>
</feature>
<dbReference type="SUPFAM" id="SSF103473">
    <property type="entry name" value="MFS general substrate transporter"/>
    <property type="match status" value="1"/>
</dbReference>
<evidence type="ECO:0000259" key="9">
    <source>
        <dbReference type="PROSITE" id="PS50850"/>
    </source>
</evidence>
<feature type="transmembrane region" description="Helical" evidence="8">
    <location>
        <begin position="77"/>
        <end position="97"/>
    </location>
</feature>
<evidence type="ECO:0000313" key="11">
    <source>
        <dbReference type="Proteomes" id="UP000054321"/>
    </source>
</evidence>
<dbReference type="FunFam" id="1.20.1250.20:FF:000026">
    <property type="entry name" value="MFS quinate transporter QutD"/>
    <property type="match status" value="1"/>
</dbReference>
<organism evidence="10 11">
    <name type="scientific">Oidiodendron maius (strain Zn)</name>
    <dbReference type="NCBI Taxonomy" id="913774"/>
    <lineage>
        <taxon>Eukaryota</taxon>
        <taxon>Fungi</taxon>
        <taxon>Dikarya</taxon>
        <taxon>Ascomycota</taxon>
        <taxon>Pezizomycotina</taxon>
        <taxon>Leotiomycetes</taxon>
        <taxon>Leotiomycetes incertae sedis</taxon>
        <taxon>Myxotrichaceae</taxon>
        <taxon>Oidiodendron</taxon>
    </lineage>
</organism>
<dbReference type="PROSITE" id="PS00216">
    <property type="entry name" value="SUGAR_TRANSPORT_1"/>
    <property type="match status" value="1"/>
</dbReference>
<accession>A0A0C3H9Z0</accession>
<evidence type="ECO:0000256" key="6">
    <source>
        <dbReference type="ARBA" id="ARBA00023136"/>
    </source>
</evidence>
<evidence type="ECO:0000256" key="1">
    <source>
        <dbReference type="ARBA" id="ARBA00004141"/>
    </source>
</evidence>
<keyword evidence="6 8" id="KW-0472">Membrane</keyword>
<gene>
    <name evidence="10" type="ORF">OIDMADRAFT_30786</name>
</gene>
<dbReference type="InParanoid" id="A0A0C3H9Z0"/>
<dbReference type="InterPro" id="IPR050360">
    <property type="entry name" value="MFS_Sugar_Transporters"/>
</dbReference>
<feature type="transmembrane region" description="Helical" evidence="8">
    <location>
        <begin position="327"/>
        <end position="350"/>
    </location>
</feature>
<dbReference type="Proteomes" id="UP000054321">
    <property type="component" value="Unassembled WGS sequence"/>
</dbReference>
<dbReference type="InterPro" id="IPR020846">
    <property type="entry name" value="MFS_dom"/>
</dbReference>
<keyword evidence="5 8" id="KW-1133">Transmembrane helix</keyword>
<keyword evidence="3 7" id="KW-0813">Transport</keyword>
<dbReference type="PANTHER" id="PTHR48022">
    <property type="entry name" value="PLASTIDIC GLUCOSE TRANSPORTER 4"/>
    <property type="match status" value="1"/>
</dbReference>
<dbReference type="CDD" id="cd17356">
    <property type="entry name" value="MFS_HXT"/>
    <property type="match status" value="1"/>
</dbReference>
<evidence type="ECO:0000256" key="3">
    <source>
        <dbReference type="ARBA" id="ARBA00022448"/>
    </source>
</evidence>
<reference evidence="11" key="2">
    <citation type="submission" date="2015-01" db="EMBL/GenBank/DDBJ databases">
        <title>Evolutionary Origins and Diversification of the Mycorrhizal Mutualists.</title>
        <authorList>
            <consortium name="DOE Joint Genome Institute"/>
            <consortium name="Mycorrhizal Genomics Consortium"/>
            <person name="Kohler A."/>
            <person name="Kuo A."/>
            <person name="Nagy L.G."/>
            <person name="Floudas D."/>
            <person name="Copeland A."/>
            <person name="Barry K.W."/>
            <person name="Cichocki N."/>
            <person name="Veneault-Fourrey C."/>
            <person name="LaButti K."/>
            <person name="Lindquist E.A."/>
            <person name="Lipzen A."/>
            <person name="Lundell T."/>
            <person name="Morin E."/>
            <person name="Murat C."/>
            <person name="Riley R."/>
            <person name="Ohm R."/>
            <person name="Sun H."/>
            <person name="Tunlid A."/>
            <person name="Henrissat B."/>
            <person name="Grigoriev I.V."/>
            <person name="Hibbett D.S."/>
            <person name="Martin F."/>
        </authorList>
    </citation>
    <scope>NUCLEOTIDE SEQUENCE [LARGE SCALE GENOMIC DNA]</scope>
    <source>
        <strain evidence="11">Zn</strain>
    </source>
</reference>
<feature type="transmembrane region" description="Helical" evidence="8">
    <location>
        <begin position="143"/>
        <end position="165"/>
    </location>
</feature>
<reference evidence="10 11" key="1">
    <citation type="submission" date="2014-04" db="EMBL/GenBank/DDBJ databases">
        <authorList>
            <consortium name="DOE Joint Genome Institute"/>
            <person name="Kuo A."/>
            <person name="Martino E."/>
            <person name="Perotto S."/>
            <person name="Kohler A."/>
            <person name="Nagy L.G."/>
            <person name="Floudas D."/>
            <person name="Copeland A."/>
            <person name="Barry K.W."/>
            <person name="Cichocki N."/>
            <person name="Veneault-Fourrey C."/>
            <person name="LaButti K."/>
            <person name="Lindquist E.A."/>
            <person name="Lipzen A."/>
            <person name="Lundell T."/>
            <person name="Morin E."/>
            <person name="Murat C."/>
            <person name="Sun H."/>
            <person name="Tunlid A."/>
            <person name="Henrissat B."/>
            <person name="Grigoriev I.V."/>
            <person name="Hibbett D.S."/>
            <person name="Martin F."/>
            <person name="Nordberg H.P."/>
            <person name="Cantor M.N."/>
            <person name="Hua S.X."/>
        </authorList>
    </citation>
    <scope>NUCLEOTIDE SEQUENCE [LARGE SCALE GENOMIC DNA]</scope>
    <source>
        <strain evidence="10 11">Zn</strain>
    </source>
</reference>
<feature type="transmembrane region" description="Helical" evidence="8">
    <location>
        <begin position="374"/>
        <end position="397"/>
    </location>
</feature>
<evidence type="ECO:0000256" key="2">
    <source>
        <dbReference type="ARBA" id="ARBA00010992"/>
    </source>
</evidence>
<protein>
    <recommendedName>
        <fullName evidence="9">Major facilitator superfamily (MFS) profile domain-containing protein</fullName>
    </recommendedName>
</protein>
<feature type="transmembrane region" description="Helical" evidence="8">
    <location>
        <begin position="177"/>
        <end position="196"/>
    </location>
</feature>